<organism evidence="1 2">
    <name type="scientific">Streptomyces chilikensis</name>
    <dbReference type="NCBI Taxonomy" id="1194079"/>
    <lineage>
        <taxon>Bacteria</taxon>
        <taxon>Bacillati</taxon>
        <taxon>Actinomycetota</taxon>
        <taxon>Actinomycetes</taxon>
        <taxon>Kitasatosporales</taxon>
        <taxon>Streptomycetaceae</taxon>
        <taxon>Streptomyces</taxon>
    </lineage>
</organism>
<evidence type="ECO:0000313" key="2">
    <source>
        <dbReference type="Proteomes" id="UP001551584"/>
    </source>
</evidence>
<reference evidence="1 2" key="1">
    <citation type="submission" date="2024-06" db="EMBL/GenBank/DDBJ databases">
        <title>The Natural Products Discovery Center: Release of the First 8490 Sequenced Strains for Exploring Actinobacteria Biosynthetic Diversity.</title>
        <authorList>
            <person name="Kalkreuter E."/>
            <person name="Kautsar S.A."/>
            <person name="Yang D."/>
            <person name="Bader C.D."/>
            <person name="Teijaro C.N."/>
            <person name="Fluegel L."/>
            <person name="Davis C.M."/>
            <person name="Simpson J.R."/>
            <person name="Lauterbach L."/>
            <person name="Steele A.D."/>
            <person name="Gui C."/>
            <person name="Meng S."/>
            <person name="Li G."/>
            <person name="Viehrig K."/>
            <person name="Ye F."/>
            <person name="Su P."/>
            <person name="Kiefer A.F."/>
            <person name="Nichols A."/>
            <person name="Cepeda A.J."/>
            <person name="Yan W."/>
            <person name="Fan B."/>
            <person name="Jiang Y."/>
            <person name="Adhikari A."/>
            <person name="Zheng C.-J."/>
            <person name="Schuster L."/>
            <person name="Cowan T.M."/>
            <person name="Smanski M.J."/>
            <person name="Chevrette M.G."/>
            <person name="De Carvalho L.P.S."/>
            <person name="Shen B."/>
        </authorList>
    </citation>
    <scope>NUCLEOTIDE SEQUENCE [LARGE SCALE GENOMIC DNA]</scope>
    <source>
        <strain evidence="1 2">NPDC048117</strain>
    </source>
</reference>
<sequence length="234" mass="26394">MSRVPPSLADVPSYAVNLESRPERWWQTVEHLAEMGMRAPVRWLAVDGKATTTPEELARYQARPKRGPDCRAACLGHNKSFTSLVRYLLDEGPAPWTLFLEDDVLFAEDLHPRWEKFAGLVPDDAWMVLVGGKHPHPSHPVDPEGRVWRVNHAYATHAFLVSAEGMPVLWDVTKDMVHSFDVSWNDMHRMNRTYCPDPFLAFQRDGFSDITGRTVRHGKNMLGPGADGRGGEGL</sequence>
<evidence type="ECO:0008006" key="3">
    <source>
        <dbReference type="Google" id="ProtNLM"/>
    </source>
</evidence>
<accession>A0ABV3EJA4</accession>
<dbReference type="RefSeq" id="WP_359268345.1">
    <property type="nucleotide sequence ID" value="NZ_JBEZNA010000004.1"/>
</dbReference>
<dbReference type="Proteomes" id="UP001551584">
    <property type="component" value="Unassembled WGS sequence"/>
</dbReference>
<keyword evidence="2" id="KW-1185">Reference proteome</keyword>
<evidence type="ECO:0000313" key="1">
    <source>
        <dbReference type="EMBL" id="MEU9576253.1"/>
    </source>
</evidence>
<protein>
    <recommendedName>
        <fullName evidence="3">Glycosyltransferase</fullName>
    </recommendedName>
</protein>
<dbReference type="EMBL" id="JBEZNA010000004">
    <property type="protein sequence ID" value="MEU9576253.1"/>
    <property type="molecule type" value="Genomic_DNA"/>
</dbReference>
<gene>
    <name evidence="1" type="ORF">AB0D95_03015</name>
</gene>
<name>A0ABV3EJA4_9ACTN</name>
<comment type="caution">
    <text evidence="1">The sequence shown here is derived from an EMBL/GenBank/DDBJ whole genome shotgun (WGS) entry which is preliminary data.</text>
</comment>
<proteinExistence type="predicted"/>